<dbReference type="CDD" id="cd07729">
    <property type="entry name" value="AHL_lactonase_MBL-fold"/>
    <property type="match status" value="1"/>
</dbReference>
<dbReference type="InterPro" id="IPR051013">
    <property type="entry name" value="MBL_superfamily_lactonases"/>
</dbReference>
<dbReference type="SUPFAM" id="SSF56281">
    <property type="entry name" value="Metallo-hydrolase/oxidoreductase"/>
    <property type="match status" value="1"/>
</dbReference>
<reference evidence="7 8" key="1">
    <citation type="submission" date="2016-10" db="EMBL/GenBank/DDBJ databases">
        <authorList>
            <person name="Varghese N."/>
            <person name="Submissions S."/>
        </authorList>
    </citation>
    <scope>NUCLEOTIDE SEQUENCE [LARGE SCALE GENOMIC DNA]</scope>
    <source>
        <strain evidence="7 8">DSM 18839</strain>
    </source>
</reference>
<evidence type="ECO:0000256" key="4">
    <source>
        <dbReference type="ARBA" id="ARBA00022801"/>
    </source>
</evidence>
<dbReference type="InterPro" id="IPR001279">
    <property type="entry name" value="Metallo-B-lactamas"/>
</dbReference>
<dbReference type="EMBL" id="FNBW01000010">
    <property type="protein sequence ID" value="SDG11477.1"/>
    <property type="molecule type" value="Genomic_DNA"/>
</dbReference>
<dbReference type="RefSeq" id="WP_093152105.1">
    <property type="nucleotide sequence ID" value="NZ_FNBW01000010.1"/>
</dbReference>
<evidence type="ECO:0000313" key="8">
    <source>
        <dbReference type="Proteomes" id="UP000198615"/>
    </source>
</evidence>
<evidence type="ECO:0000256" key="5">
    <source>
        <dbReference type="ARBA" id="ARBA00022833"/>
    </source>
</evidence>
<dbReference type="OrthoDB" id="9773738at2"/>
<sequence>MAEREQYEVFAVKYAHKADRMASQNLIFSDLHDRPMPLDYFVWVIRNENRTYVVDTGFGERESKERGVPLERTPAEGVKLLGIDADTVEDVIITHLHYDHAGGQDQFPNATFHLQDGEMAYATGRCMCFEPIRRPFDVEHVTDMVRNVYGGRVKFHDGDAELAPGVSIHKVGGHSAGLMAVRVWTKRGWVVLASDCAHFYMNIEQRTPFIICYNLGEMMNGFNTLEMLADSPDHVVPGHDPLVMRYYPAPSADLEGAVVRLDEMPNKG</sequence>
<feature type="domain" description="Metallo-beta-lactamase" evidence="6">
    <location>
        <begin position="39"/>
        <end position="239"/>
    </location>
</feature>
<proteinExistence type="inferred from homology"/>
<dbReference type="PANTHER" id="PTHR42978">
    <property type="entry name" value="QUORUM-QUENCHING LACTONASE YTNP-RELATED-RELATED"/>
    <property type="match status" value="1"/>
</dbReference>
<keyword evidence="4" id="KW-0378">Hydrolase</keyword>
<dbReference type="Proteomes" id="UP000198615">
    <property type="component" value="Unassembled WGS sequence"/>
</dbReference>
<keyword evidence="5" id="KW-0862">Zinc</keyword>
<dbReference type="SMART" id="SM00849">
    <property type="entry name" value="Lactamase_B"/>
    <property type="match status" value="1"/>
</dbReference>
<dbReference type="Gene3D" id="3.60.15.10">
    <property type="entry name" value="Ribonuclease Z/Hydroxyacylglutathione hydrolase-like"/>
    <property type="match status" value="1"/>
</dbReference>
<evidence type="ECO:0000259" key="6">
    <source>
        <dbReference type="SMART" id="SM00849"/>
    </source>
</evidence>
<evidence type="ECO:0000313" key="7">
    <source>
        <dbReference type="EMBL" id="SDG11477.1"/>
    </source>
</evidence>
<dbReference type="GO" id="GO:0046872">
    <property type="term" value="F:metal ion binding"/>
    <property type="evidence" value="ECO:0007669"/>
    <property type="project" value="UniProtKB-KW"/>
</dbReference>
<evidence type="ECO:0000256" key="1">
    <source>
        <dbReference type="ARBA" id="ARBA00001947"/>
    </source>
</evidence>
<accession>A0A8G2EZP2</accession>
<name>A0A8G2EZP2_9PROT</name>
<dbReference type="PANTHER" id="PTHR42978:SF7">
    <property type="entry name" value="METALLO-HYDROLASE RV2300C-RELATED"/>
    <property type="match status" value="1"/>
</dbReference>
<evidence type="ECO:0000256" key="2">
    <source>
        <dbReference type="ARBA" id="ARBA00007749"/>
    </source>
</evidence>
<dbReference type="InterPro" id="IPR036866">
    <property type="entry name" value="RibonucZ/Hydroxyglut_hydro"/>
</dbReference>
<comment type="cofactor">
    <cofactor evidence="1">
        <name>Zn(2+)</name>
        <dbReference type="ChEBI" id="CHEBI:29105"/>
    </cofactor>
</comment>
<dbReference type="AlphaFoldDB" id="A0A8G2EZP2"/>
<comment type="caution">
    <text evidence="7">The sequence shown here is derived from an EMBL/GenBank/DDBJ whole genome shotgun (WGS) entry which is preliminary data.</text>
</comment>
<evidence type="ECO:0000256" key="3">
    <source>
        <dbReference type="ARBA" id="ARBA00022723"/>
    </source>
</evidence>
<keyword evidence="3" id="KW-0479">Metal-binding</keyword>
<keyword evidence="8" id="KW-1185">Reference proteome</keyword>
<dbReference type="Pfam" id="PF00753">
    <property type="entry name" value="Lactamase_B"/>
    <property type="match status" value="1"/>
</dbReference>
<dbReference type="GO" id="GO:0016787">
    <property type="term" value="F:hydrolase activity"/>
    <property type="evidence" value="ECO:0007669"/>
    <property type="project" value="UniProtKB-KW"/>
</dbReference>
<protein>
    <submittedName>
        <fullName evidence="7">Glyoxylase, beta-lactamase superfamily II</fullName>
    </submittedName>
</protein>
<comment type="similarity">
    <text evidence="2">Belongs to the metallo-beta-lactamase superfamily.</text>
</comment>
<organism evidence="7 8">
    <name type="scientific">Thalassobaculum litoreum DSM 18839</name>
    <dbReference type="NCBI Taxonomy" id="1123362"/>
    <lineage>
        <taxon>Bacteria</taxon>
        <taxon>Pseudomonadati</taxon>
        <taxon>Pseudomonadota</taxon>
        <taxon>Alphaproteobacteria</taxon>
        <taxon>Rhodospirillales</taxon>
        <taxon>Thalassobaculaceae</taxon>
        <taxon>Thalassobaculum</taxon>
    </lineage>
</organism>
<gene>
    <name evidence="7" type="ORF">SAMN05660686_03434</name>
</gene>